<sequence>MPPIEQEVAPATEVPSTPRRRIFNPQPLRIRKKVRQVYANVVVAVEKRRGEAPKKKHYESDKGPSSSGRKRKDEKELTKEERIEILRTPKVLNGSVFDLEINTKSGIRSLVDACQGKESRQLLKTPHQRNMFRKLATSQSKLCSVTDLVKLRSLLWIEELTKSHELGVVVSIIISPTTIYGINLGNEMFYGDVEDDMLDIRFDKVAKDGGLSPRQQRRGSFKTKRMTHGMRHSWDGKVVEEFVLKVTYQCG</sequence>
<feature type="region of interest" description="Disordered" evidence="1">
    <location>
        <begin position="1"/>
        <end position="27"/>
    </location>
</feature>
<evidence type="ECO:0000313" key="3">
    <source>
        <dbReference type="Proteomes" id="UP000824120"/>
    </source>
</evidence>
<name>A0A9J6AXA8_SOLCO</name>
<dbReference type="EMBL" id="JACXVP010000001">
    <property type="protein sequence ID" value="KAG5629158.1"/>
    <property type="molecule type" value="Genomic_DNA"/>
</dbReference>
<dbReference type="AlphaFoldDB" id="A0A9J6AXA8"/>
<protein>
    <submittedName>
        <fullName evidence="2">Uncharacterized protein</fullName>
    </submittedName>
</protein>
<keyword evidence="3" id="KW-1185">Reference proteome</keyword>
<reference evidence="2 3" key="1">
    <citation type="submission" date="2020-09" db="EMBL/GenBank/DDBJ databases">
        <title>De no assembly of potato wild relative species, Solanum commersonii.</title>
        <authorList>
            <person name="Cho K."/>
        </authorList>
    </citation>
    <scope>NUCLEOTIDE SEQUENCE [LARGE SCALE GENOMIC DNA]</scope>
    <source>
        <strain evidence="2">LZ3.2</strain>
        <tissue evidence="2">Leaf</tissue>
    </source>
</reference>
<dbReference type="OrthoDB" id="1306281at2759"/>
<accession>A0A9J6AXA8</accession>
<gene>
    <name evidence="2" type="ORF">H5410_000875</name>
</gene>
<evidence type="ECO:0000256" key="1">
    <source>
        <dbReference type="SAM" id="MobiDB-lite"/>
    </source>
</evidence>
<feature type="compositionally biased region" description="Basic and acidic residues" evidence="1">
    <location>
        <begin position="45"/>
        <end position="62"/>
    </location>
</feature>
<feature type="region of interest" description="Disordered" evidence="1">
    <location>
        <begin position="45"/>
        <end position="78"/>
    </location>
</feature>
<proteinExistence type="predicted"/>
<organism evidence="2 3">
    <name type="scientific">Solanum commersonii</name>
    <name type="common">Commerson's wild potato</name>
    <name type="synonym">Commerson's nightshade</name>
    <dbReference type="NCBI Taxonomy" id="4109"/>
    <lineage>
        <taxon>Eukaryota</taxon>
        <taxon>Viridiplantae</taxon>
        <taxon>Streptophyta</taxon>
        <taxon>Embryophyta</taxon>
        <taxon>Tracheophyta</taxon>
        <taxon>Spermatophyta</taxon>
        <taxon>Magnoliopsida</taxon>
        <taxon>eudicotyledons</taxon>
        <taxon>Gunneridae</taxon>
        <taxon>Pentapetalae</taxon>
        <taxon>asterids</taxon>
        <taxon>lamiids</taxon>
        <taxon>Solanales</taxon>
        <taxon>Solanaceae</taxon>
        <taxon>Solanoideae</taxon>
        <taxon>Solaneae</taxon>
        <taxon>Solanum</taxon>
    </lineage>
</organism>
<dbReference type="Proteomes" id="UP000824120">
    <property type="component" value="Chromosome 1"/>
</dbReference>
<comment type="caution">
    <text evidence="2">The sequence shown here is derived from an EMBL/GenBank/DDBJ whole genome shotgun (WGS) entry which is preliminary data.</text>
</comment>
<evidence type="ECO:0000313" key="2">
    <source>
        <dbReference type="EMBL" id="KAG5629158.1"/>
    </source>
</evidence>